<gene>
    <name evidence="6" type="ORF">G3I67_04025</name>
</gene>
<evidence type="ECO:0000259" key="5">
    <source>
        <dbReference type="Pfam" id="PF02826"/>
    </source>
</evidence>
<proteinExistence type="inferred from homology"/>
<dbReference type="GO" id="GO:0051287">
    <property type="term" value="F:NAD binding"/>
    <property type="evidence" value="ECO:0007669"/>
    <property type="project" value="InterPro"/>
</dbReference>
<name>A0A6B2R4Z4_9BURK</name>
<keyword evidence="2" id="KW-0520">NAD</keyword>
<dbReference type="RefSeq" id="WP_163651776.1">
    <property type="nucleotide sequence ID" value="NZ_JAAGRN010000002.1"/>
</dbReference>
<accession>A0A6B2R4Z4</accession>
<dbReference type="EMBL" id="JAAGRN010000002">
    <property type="protein sequence ID" value="NDY82395.1"/>
    <property type="molecule type" value="Genomic_DNA"/>
</dbReference>
<dbReference type="InterPro" id="IPR006139">
    <property type="entry name" value="D-isomer_2_OHA_DH_cat_dom"/>
</dbReference>
<evidence type="ECO:0000256" key="2">
    <source>
        <dbReference type="ARBA" id="ARBA00023027"/>
    </source>
</evidence>
<evidence type="ECO:0000313" key="6">
    <source>
        <dbReference type="EMBL" id="NDY82395.1"/>
    </source>
</evidence>
<sequence>MSEVRNGSTARPHCPRILMSDSTAQELASEIQAIFGDEGYKHVTAQQIHDGTADADLCFISREITGNSTKQNILPNTQYFYDALRKSKTLQWIQVHSAGADRQIFLDLVARGVTVTTSSGASASLVAQSALTGLLSLARYFPQLAIAQKEHQWAPFFKTGLPPDLEGQTATIVGWGPIGQRLGAWLTMLGLKIIVVRQSASSTVEGARVIAFEDFTKVLPETDWLVLACPLTAQTTNLVDAHALSVMKPTAHIVNVSRGAVVDEPAMIHALETKRLKGAYLDVFAVEPLATDSPLWDMPNVIVSPHTAGFSDGILKRMSQMFLQNLRNWQRGEPLFNVVKKD</sequence>
<dbReference type="GO" id="GO:0016616">
    <property type="term" value="F:oxidoreductase activity, acting on the CH-OH group of donors, NAD or NADP as acceptor"/>
    <property type="evidence" value="ECO:0007669"/>
    <property type="project" value="InterPro"/>
</dbReference>
<comment type="similarity">
    <text evidence="3">Belongs to the D-isomer specific 2-hydroxyacid dehydrogenase family.</text>
</comment>
<dbReference type="PANTHER" id="PTHR43333">
    <property type="entry name" value="2-HACID_DH_C DOMAIN-CONTAINING PROTEIN"/>
    <property type="match status" value="1"/>
</dbReference>
<organism evidence="6">
    <name type="scientific">Sheuella amnicola</name>
    <dbReference type="NCBI Taxonomy" id="2707330"/>
    <lineage>
        <taxon>Bacteria</taxon>
        <taxon>Pseudomonadati</taxon>
        <taxon>Pseudomonadota</taxon>
        <taxon>Betaproteobacteria</taxon>
        <taxon>Burkholderiales</taxon>
        <taxon>Alcaligenaceae</taxon>
        <taxon>Sheuella</taxon>
    </lineage>
</organism>
<reference evidence="6" key="1">
    <citation type="submission" date="2020-02" db="EMBL/GenBank/DDBJ databases">
        <authorList>
            <person name="Chen W.-M."/>
        </authorList>
    </citation>
    <scope>NUCLEOTIDE SEQUENCE</scope>
    <source>
        <strain evidence="6">NBD-18</strain>
    </source>
</reference>
<evidence type="ECO:0000259" key="4">
    <source>
        <dbReference type="Pfam" id="PF00389"/>
    </source>
</evidence>
<dbReference type="Pfam" id="PF02826">
    <property type="entry name" value="2-Hacid_dh_C"/>
    <property type="match status" value="1"/>
</dbReference>
<comment type="caution">
    <text evidence="6">The sequence shown here is derived from an EMBL/GenBank/DDBJ whole genome shotgun (WGS) entry which is preliminary data.</text>
</comment>
<keyword evidence="1 3" id="KW-0560">Oxidoreductase</keyword>
<dbReference type="CDD" id="cd05300">
    <property type="entry name" value="2-Hacid_dh_1"/>
    <property type="match status" value="1"/>
</dbReference>
<dbReference type="InterPro" id="IPR006140">
    <property type="entry name" value="D-isomer_DH_NAD-bd"/>
</dbReference>
<dbReference type="Gene3D" id="3.40.50.720">
    <property type="entry name" value="NAD(P)-binding Rossmann-like Domain"/>
    <property type="match status" value="2"/>
</dbReference>
<feature type="domain" description="D-isomer specific 2-hydroxyacid dehydrogenase NAD-binding" evidence="5">
    <location>
        <begin position="133"/>
        <end position="308"/>
    </location>
</feature>
<protein>
    <submittedName>
        <fullName evidence="6">D-2-hydroxyacid dehydrogenase</fullName>
    </submittedName>
</protein>
<dbReference type="AlphaFoldDB" id="A0A6B2R4Z4"/>
<dbReference type="InterPro" id="IPR036291">
    <property type="entry name" value="NAD(P)-bd_dom_sf"/>
</dbReference>
<dbReference type="PANTHER" id="PTHR43333:SF1">
    <property type="entry name" value="D-ISOMER SPECIFIC 2-HYDROXYACID DEHYDROGENASE NAD-BINDING DOMAIN-CONTAINING PROTEIN"/>
    <property type="match status" value="1"/>
</dbReference>
<dbReference type="SUPFAM" id="SSF51735">
    <property type="entry name" value="NAD(P)-binding Rossmann-fold domains"/>
    <property type="match status" value="1"/>
</dbReference>
<feature type="domain" description="D-isomer specific 2-hydroxyacid dehydrogenase catalytic" evidence="4">
    <location>
        <begin position="56"/>
        <end position="340"/>
    </location>
</feature>
<evidence type="ECO:0000256" key="1">
    <source>
        <dbReference type="ARBA" id="ARBA00023002"/>
    </source>
</evidence>
<dbReference type="Pfam" id="PF00389">
    <property type="entry name" value="2-Hacid_dh"/>
    <property type="match status" value="1"/>
</dbReference>
<evidence type="ECO:0000256" key="3">
    <source>
        <dbReference type="RuleBase" id="RU003719"/>
    </source>
</evidence>